<dbReference type="KEGG" id="mfe:Mefer_1129"/>
<gene>
    <name evidence="15" type="ordered locus">Mefer_1129</name>
</gene>
<keyword evidence="8 11" id="KW-0408">Iron</keyword>
<dbReference type="GO" id="GO:0035598">
    <property type="term" value="F:tRNA (N(6)-L-threonylcarbamoyladenosine(37)-C(2))-methylthiotransferase activity"/>
    <property type="evidence" value="ECO:0007669"/>
    <property type="project" value="UniProtKB-UniRule"/>
</dbReference>
<comment type="similarity">
    <text evidence="2 11">Belongs to the methylthiotransferase family. CDKAL1 subfamily.</text>
</comment>
<dbReference type="SFLD" id="SFLDG01082">
    <property type="entry name" value="B12-binding_domain_containing"/>
    <property type="match status" value="1"/>
</dbReference>
<dbReference type="PROSITE" id="PS51449">
    <property type="entry name" value="MTTASE_N"/>
    <property type="match status" value="1"/>
</dbReference>
<dbReference type="Gene3D" id="3.40.50.12160">
    <property type="entry name" value="Methylthiotransferase, N-terminal domain"/>
    <property type="match status" value="1"/>
</dbReference>
<name>C7P8Q7_METFA</name>
<evidence type="ECO:0000256" key="11">
    <source>
        <dbReference type="RuleBase" id="RU368081"/>
    </source>
</evidence>
<dbReference type="GO" id="GO:0046872">
    <property type="term" value="F:metal ion binding"/>
    <property type="evidence" value="ECO:0007669"/>
    <property type="project" value="UniProtKB-UniRule"/>
</dbReference>
<evidence type="ECO:0000256" key="9">
    <source>
        <dbReference type="ARBA" id="ARBA00023014"/>
    </source>
</evidence>
<sequence length="418" mass="48226">MIMRVYVEGYGCVLNTADTEIIKNSLKEAGFKLVDNLEEADIVVINTCVVRLETENRMIYRINELKNLGKEVVVAGCLPKALKNKVKDFLHIYPRESYKAGEILRYYIEKHYRMPYIEEEINKTLYKKLDYLKPSLITPLPICEGCLGNCSYCIVKIARGKLISYPREKIVNKAKELINKGVKCLFITAQDTACYGFDIGDNLANLLNDLTQIEGEFIMRVGMMHAKNVEPILDELIEAYQNEKVGKFLHLPLQSGDDEILKKMNRGYTVDEFKEIVDEFRRKVRNLCFTTDIIVGFPGETEEQFQNTLEVLKELKPDYIHGAKYSQRKGTEAAKMKQVDTKIRKRRSEILDKLRRELSYLNNKKYVGKTMRVLVLDEGKGYTDNFKVVKFEGGEIGEFRKVKITDAKTFGLRGEIEK</sequence>
<dbReference type="InterPro" id="IPR058240">
    <property type="entry name" value="rSAM_sf"/>
</dbReference>
<dbReference type="PANTHER" id="PTHR11918">
    <property type="entry name" value="RADICAL SAM PROTEINS"/>
    <property type="match status" value="1"/>
</dbReference>
<evidence type="ECO:0000256" key="6">
    <source>
        <dbReference type="ARBA" id="ARBA00022694"/>
    </source>
</evidence>
<evidence type="ECO:0000256" key="7">
    <source>
        <dbReference type="ARBA" id="ARBA00022723"/>
    </source>
</evidence>
<evidence type="ECO:0000256" key="10">
    <source>
        <dbReference type="ARBA" id="ARBA00051661"/>
    </source>
</evidence>
<dbReference type="Pfam" id="PF00919">
    <property type="entry name" value="UPF0004"/>
    <property type="match status" value="1"/>
</dbReference>
<evidence type="ECO:0000313" key="15">
    <source>
        <dbReference type="EMBL" id="ACV24939.1"/>
    </source>
</evidence>
<dbReference type="InterPro" id="IPR020612">
    <property type="entry name" value="Methylthiotransferase_CS"/>
</dbReference>
<feature type="domain" description="MTTase N-terminal" evidence="13">
    <location>
        <begin position="3"/>
        <end position="109"/>
    </location>
</feature>
<comment type="cofactor">
    <cofactor evidence="11">
        <name>[4Fe-4S] cluster</name>
        <dbReference type="ChEBI" id="CHEBI:49883"/>
    </cofactor>
    <text evidence="11">Binds 1 or 2 [4Fe-4S] cluster. One cluster is coordinated with 3 cysteines and an exchangeable S-adenosyl-L-methionine.</text>
</comment>
<dbReference type="SFLD" id="SFLDS00029">
    <property type="entry name" value="Radical_SAM"/>
    <property type="match status" value="1"/>
</dbReference>
<protein>
    <recommendedName>
        <fullName evidence="11">tRNA-t(6)A37 methylthiotransferase</fullName>
        <ecNumber evidence="11">2.8.4.5</ecNumber>
    </recommendedName>
</protein>
<dbReference type="PANTHER" id="PTHR11918:SF45">
    <property type="entry name" value="THREONYLCARBAMOYLADENOSINE TRNA METHYLTHIOTRANSFERASE"/>
    <property type="match status" value="1"/>
</dbReference>
<dbReference type="SFLD" id="SFLDG01061">
    <property type="entry name" value="methylthiotransferase"/>
    <property type="match status" value="1"/>
</dbReference>
<dbReference type="HOGENOM" id="CLU_018697_4_2_2"/>
<accession>C7P8Q7</accession>
<dbReference type="InterPro" id="IPR013848">
    <property type="entry name" value="Methylthiotransferase_N"/>
</dbReference>
<reference evidence="15" key="1">
    <citation type="submission" date="2009-08" db="EMBL/GenBank/DDBJ databases">
        <title>Complete sequence of chromosome of Methanocaldococcus fervens AG86.</title>
        <authorList>
            <consortium name="US DOE Joint Genome Institute"/>
            <person name="Lucas S."/>
            <person name="Copeland A."/>
            <person name="Lapidus A."/>
            <person name="Glavina del Rio T."/>
            <person name="Tice H."/>
            <person name="Bruce D."/>
            <person name="Goodwin L."/>
            <person name="Pitluck S."/>
            <person name="Chertkov O."/>
            <person name="Detter J.C."/>
            <person name="Han C."/>
            <person name="Tapia R."/>
            <person name="Larimer F."/>
            <person name="Land M."/>
            <person name="Hauser L."/>
            <person name="Kyrpides N."/>
            <person name="Ovchinnikova G."/>
            <person name="Lupa-Sieprawska M."/>
            <person name="Whitman W.B."/>
        </authorList>
    </citation>
    <scope>NUCLEOTIDE SEQUENCE [LARGE SCALE GENOMIC DNA]</scope>
    <source>
        <strain evidence="15">AG86</strain>
    </source>
</reference>
<dbReference type="FunFam" id="3.40.50.12160:FF:000003">
    <property type="entry name" value="CDK5 regulatory subunit-associated protein 1"/>
    <property type="match status" value="1"/>
</dbReference>
<dbReference type="Pfam" id="PF01938">
    <property type="entry name" value="TRAM"/>
    <property type="match status" value="1"/>
</dbReference>
<dbReference type="eggNOG" id="arCOG01358">
    <property type="taxonomic scope" value="Archaea"/>
</dbReference>
<dbReference type="EC" id="2.8.4.5" evidence="11"/>
<keyword evidence="7 11" id="KW-0479">Metal-binding</keyword>
<keyword evidence="16" id="KW-1185">Reference proteome</keyword>
<dbReference type="InterPro" id="IPR023404">
    <property type="entry name" value="rSAM_horseshoe"/>
</dbReference>
<dbReference type="Proteomes" id="UP000001495">
    <property type="component" value="Chromosome"/>
</dbReference>
<dbReference type="InterPro" id="IPR006638">
    <property type="entry name" value="Elp3/MiaA/NifB-like_rSAM"/>
</dbReference>
<evidence type="ECO:0000256" key="8">
    <source>
        <dbReference type="ARBA" id="ARBA00023004"/>
    </source>
</evidence>
<dbReference type="GO" id="GO:0051539">
    <property type="term" value="F:4 iron, 4 sulfur cluster binding"/>
    <property type="evidence" value="ECO:0007669"/>
    <property type="project" value="UniProtKB-UniRule"/>
</dbReference>
<keyword evidence="9 11" id="KW-0411">Iron-sulfur</keyword>
<evidence type="ECO:0000256" key="4">
    <source>
        <dbReference type="ARBA" id="ARBA00022679"/>
    </source>
</evidence>
<evidence type="ECO:0000259" key="14">
    <source>
        <dbReference type="PROSITE" id="PS51918"/>
    </source>
</evidence>
<dbReference type="AlphaFoldDB" id="C7P8Q7"/>
<comment type="catalytic activity">
    <reaction evidence="10 11">
        <text>N(6)-L-threonylcarbamoyladenosine(37) in tRNA + (sulfur carrier)-SH + AH2 + 2 S-adenosyl-L-methionine = 2-methylsulfanyl-N(6)-L-threonylcarbamoyladenosine(37) in tRNA + (sulfur carrier)-H + 5'-deoxyadenosine + L-methionine + A + S-adenosyl-L-homocysteine + 2 H(+)</text>
        <dbReference type="Rhea" id="RHEA:37075"/>
        <dbReference type="Rhea" id="RHEA-COMP:10163"/>
        <dbReference type="Rhea" id="RHEA-COMP:11092"/>
        <dbReference type="Rhea" id="RHEA-COMP:14737"/>
        <dbReference type="Rhea" id="RHEA-COMP:14739"/>
        <dbReference type="ChEBI" id="CHEBI:13193"/>
        <dbReference type="ChEBI" id="CHEBI:15378"/>
        <dbReference type="ChEBI" id="CHEBI:17319"/>
        <dbReference type="ChEBI" id="CHEBI:17499"/>
        <dbReference type="ChEBI" id="CHEBI:29917"/>
        <dbReference type="ChEBI" id="CHEBI:57844"/>
        <dbReference type="ChEBI" id="CHEBI:57856"/>
        <dbReference type="ChEBI" id="CHEBI:59789"/>
        <dbReference type="ChEBI" id="CHEBI:64428"/>
        <dbReference type="ChEBI" id="CHEBI:74418"/>
        <dbReference type="ChEBI" id="CHEBI:74420"/>
        <dbReference type="EC" id="2.8.4.5"/>
    </reaction>
</comment>
<evidence type="ECO:0000256" key="3">
    <source>
        <dbReference type="ARBA" id="ARBA00022485"/>
    </source>
</evidence>
<keyword evidence="6 11" id="KW-0819">tRNA processing</keyword>
<dbReference type="PROSITE" id="PS50926">
    <property type="entry name" value="TRAM"/>
    <property type="match status" value="1"/>
</dbReference>
<dbReference type="NCBIfam" id="TIGR00089">
    <property type="entry name" value="MiaB/RimO family radical SAM methylthiotransferase"/>
    <property type="match status" value="1"/>
</dbReference>
<dbReference type="PROSITE" id="PS01278">
    <property type="entry name" value="MTTASE_RADICAL"/>
    <property type="match status" value="1"/>
</dbReference>
<keyword evidence="4 11" id="KW-0808">Transferase</keyword>
<dbReference type="SMART" id="SM00729">
    <property type="entry name" value="Elp3"/>
    <property type="match status" value="1"/>
</dbReference>
<dbReference type="Gene3D" id="3.80.30.20">
    <property type="entry name" value="tm_1862 like domain"/>
    <property type="match status" value="1"/>
</dbReference>
<evidence type="ECO:0000256" key="2">
    <source>
        <dbReference type="ARBA" id="ARBA00008616"/>
    </source>
</evidence>
<proteinExistence type="inferred from homology"/>
<comment type="function">
    <text evidence="1 11">Catalyzes the methylthiolation of N6-threonylcarbamoyladenosine (t(6)A), leading to the formation of 2-methylthio-N6-threonylcarbamoyladenosine (ms(2)t(6)A) at position 37 in tRNAs that read codons beginning with adenine.</text>
</comment>
<keyword evidence="3 11" id="KW-0004">4Fe-4S</keyword>
<dbReference type="STRING" id="573064.Mefer_1129"/>
<evidence type="ECO:0000259" key="12">
    <source>
        <dbReference type="PROSITE" id="PS50926"/>
    </source>
</evidence>
<dbReference type="NCBIfam" id="TIGR01578">
    <property type="entry name" value="MiaB-like-B"/>
    <property type="match status" value="1"/>
</dbReference>
<dbReference type="InterPro" id="IPR002792">
    <property type="entry name" value="TRAM_dom"/>
</dbReference>
<evidence type="ECO:0000256" key="1">
    <source>
        <dbReference type="ARBA" id="ARBA00002399"/>
    </source>
</evidence>
<dbReference type="EMBL" id="CP001696">
    <property type="protein sequence ID" value="ACV24939.1"/>
    <property type="molecule type" value="Genomic_DNA"/>
</dbReference>
<feature type="domain" description="TRAM" evidence="12">
    <location>
        <begin position="364"/>
        <end position="418"/>
    </location>
</feature>
<dbReference type="Pfam" id="PF04055">
    <property type="entry name" value="Radical_SAM"/>
    <property type="match status" value="1"/>
</dbReference>
<keyword evidence="5 11" id="KW-0949">S-adenosyl-L-methionine</keyword>
<evidence type="ECO:0000259" key="13">
    <source>
        <dbReference type="PROSITE" id="PS51449"/>
    </source>
</evidence>
<feature type="domain" description="Radical SAM core" evidence="14">
    <location>
        <begin position="132"/>
        <end position="361"/>
    </location>
</feature>
<dbReference type="FunFam" id="3.80.30.20:FF:000002">
    <property type="entry name" value="threonylcarbamoyladenosine tRNA methylthiotransferase isoform X2"/>
    <property type="match status" value="1"/>
</dbReference>
<evidence type="ECO:0000256" key="5">
    <source>
        <dbReference type="ARBA" id="ARBA00022691"/>
    </source>
</evidence>
<dbReference type="PROSITE" id="PS51918">
    <property type="entry name" value="RADICAL_SAM"/>
    <property type="match status" value="1"/>
</dbReference>
<dbReference type="InterPro" id="IPR006466">
    <property type="entry name" value="MiaB-like_arc_euk"/>
</dbReference>
<dbReference type="InterPro" id="IPR007197">
    <property type="entry name" value="rSAM"/>
</dbReference>
<dbReference type="InterPro" id="IPR038135">
    <property type="entry name" value="Methylthiotransferase_N_sf"/>
</dbReference>
<dbReference type="SUPFAM" id="SSF102114">
    <property type="entry name" value="Radical SAM enzymes"/>
    <property type="match status" value="1"/>
</dbReference>
<dbReference type="InterPro" id="IPR005839">
    <property type="entry name" value="Methylthiotransferase"/>
</dbReference>
<evidence type="ECO:0000313" key="16">
    <source>
        <dbReference type="Proteomes" id="UP000001495"/>
    </source>
</evidence>
<organism evidence="15 16">
    <name type="scientific">Methanocaldococcus fervens (strain DSM 4213 / JCM 15782 / AG86)</name>
    <name type="common">Methanococcus fervens</name>
    <dbReference type="NCBI Taxonomy" id="573064"/>
    <lineage>
        <taxon>Archaea</taxon>
        <taxon>Methanobacteriati</taxon>
        <taxon>Methanobacteriota</taxon>
        <taxon>Methanomada group</taxon>
        <taxon>Methanococci</taxon>
        <taxon>Methanococcales</taxon>
        <taxon>Methanocaldococcaceae</taxon>
        <taxon>Methanocaldococcus</taxon>
    </lineage>
</organism>